<keyword evidence="5" id="KW-0812">Transmembrane</keyword>
<dbReference type="Pfam" id="PF04542">
    <property type="entry name" value="Sigma70_r2"/>
    <property type="match status" value="1"/>
</dbReference>
<feature type="region of interest" description="Disordered" evidence="4">
    <location>
        <begin position="165"/>
        <end position="189"/>
    </location>
</feature>
<dbReference type="AlphaFoldDB" id="A0A1M7RM06"/>
<dbReference type="GO" id="GO:0016987">
    <property type="term" value="F:sigma factor activity"/>
    <property type="evidence" value="ECO:0007669"/>
    <property type="project" value="UniProtKB-KW"/>
</dbReference>
<proteinExistence type="predicted"/>
<evidence type="ECO:0000313" key="7">
    <source>
        <dbReference type="EMBL" id="SHN47118.1"/>
    </source>
</evidence>
<keyword evidence="8" id="KW-1185">Reference proteome</keyword>
<evidence type="ECO:0000256" key="1">
    <source>
        <dbReference type="ARBA" id="ARBA00023015"/>
    </source>
</evidence>
<dbReference type="InterPro" id="IPR007627">
    <property type="entry name" value="RNA_pol_sigma70_r2"/>
</dbReference>
<dbReference type="Gene3D" id="1.10.1740.10">
    <property type="match status" value="1"/>
</dbReference>
<dbReference type="InterPro" id="IPR013325">
    <property type="entry name" value="RNA_pol_sigma_r2"/>
</dbReference>
<reference evidence="7 8" key="1">
    <citation type="submission" date="2016-11" db="EMBL/GenBank/DDBJ databases">
        <authorList>
            <person name="Jaros S."/>
            <person name="Januszkiewicz K."/>
            <person name="Wedrychowicz H."/>
        </authorList>
    </citation>
    <scope>NUCLEOTIDE SEQUENCE [LARGE SCALE GENOMIC DNA]</scope>
    <source>
        <strain evidence="7 8">DSM 46144</strain>
    </source>
</reference>
<organism evidence="7 8">
    <name type="scientific">Cryptosporangium aurantiacum</name>
    <dbReference type="NCBI Taxonomy" id="134849"/>
    <lineage>
        <taxon>Bacteria</taxon>
        <taxon>Bacillati</taxon>
        <taxon>Actinomycetota</taxon>
        <taxon>Actinomycetes</taxon>
        <taxon>Cryptosporangiales</taxon>
        <taxon>Cryptosporangiaceae</taxon>
        <taxon>Cryptosporangium</taxon>
    </lineage>
</organism>
<name>A0A1M7RM06_9ACTN</name>
<evidence type="ECO:0000256" key="5">
    <source>
        <dbReference type="SAM" id="Phobius"/>
    </source>
</evidence>
<evidence type="ECO:0000256" key="4">
    <source>
        <dbReference type="SAM" id="MobiDB-lite"/>
    </source>
</evidence>
<accession>A0A1M7RM06</accession>
<keyword evidence="5" id="KW-0472">Membrane</keyword>
<evidence type="ECO:0000256" key="3">
    <source>
        <dbReference type="ARBA" id="ARBA00023163"/>
    </source>
</evidence>
<keyword evidence="3" id="KW-0804">Transcription</keyword>
<gene>
    <name evidence="7" type="ORF">SAMN05443668_12074</name>
</gene>
<evidence type="ECO:0000313" key="8">
    <source>
        <dbReference type="Proteomes" id="UP000184440"/>
    </source>
</evidence>
<dbReference type="GO" id="GO:0006352">
    <property type="term" value="P:DNA-templated transcription initiation"/>
    <property type="evidence" value="ECO:0007669"/>
    <property type="project" value="InterPro"/>
</dbReference>
<keyword evidence="5" id="KW-1133">Transmembrane helix</keyword>
<feature type="compositionally biased region" description="Basic and acidic residues" evidence="4">
    <location>
        <begin position="165"/>
        <end position="174"/>
    </location>
</feature>
<dbReference type="Proteomes" id="UP000184440">
    <property type="component" value="Unassembled WGS sequence"/>
</dbReference>
<keyword evidence="2" id="KW-0731">Sigma factor</keyword>
<dbReference type="PANTHER" id="PTHR43133">
    <property type="entry name" value="RNA POLYMERASE ECF-TYPE SIGMA FACTO"/>
    <property type="match status" value="1"/>
</dbReference>
<dbReference type="InterPro" id="IPR039425">
    <property type="entry name" value="RNA_pol_sigma-70-like"/>
</dbReference>
<evidence type="ECO:0000259" key="6">
    <source>
        <dbReference type="Pfam" id="PF04542"/>
    </source>
</evidence>
<dbReference type="SUPFAM" id="SSF88946">
    <property type="entry name" value="Sigma2 domain of RNA polymerase sigma factors"/>
    <property type="match status" value="1"/>
</dbReference>
<feature type="domain" description="RNA polymerase sigma-70 region 2" evidence="6">
    <location>
        <begin position="20"/>
        <end position="88"/>
    </location>
</feature>
<keyword evidence="1" id="KW-0805">Transcription regulation</keyword>
<dbReference type="STRING" id="134849.SAMN05443668_12074"/>
<dbReference type="EMBL" id="FRCS01000020">
    <property type="protein sequence ID" value="SHN47118.1"/>
    <property type="molecule type" value="Genomic_DNA"/>
</dbReference>
<sequence length="256" mass="28417">MTTTLRERVRAGDPAAFGELFDQAARRVYNHVYRLLGDWSAAEDAVSLTFLEAWRCRGRLDAEGGPLLPWLLGIATNTARNTARARRRHTAAMARTLLPPPHDEVPLPHRSLHRDALVRELSRASSRRRFRFRFPAPALAAGALAATVAVTAGIATVLPDRAAERRDADADAERQGQPAAVRAQRHGFRTRDVRRQMFSGTRRPWSGAMSAHRRKTSSLARFAVVECSWPRSLASFARFGSGHHRRAASVNDSSAR</sequence>
<protein>
    <submittedName>
        <fullName evidence="7">RNA polymerase sigma-70 factor, ECF subfamily</fullName>
    </submittedName>
</protein>
<dbReference type="PANTHER" id="PTHR43133:SF62">
    <property type="entry name" value="RNA POLYMERASE SIGMA FACTOR SIGZ"/>
    <property type="match status" value="1"/>
</dbReference>
<feature type="transmembrane region" description="Helical" evidence="5">
    <location>
        <begin position="136"/>
        <end position="158"/>
    </location>
</feature>
<evidence type="ECO:0000256" key="2">
    <source>
        <dbReference type="ARBA" id="ARBA00023082"/>
    </source>
</evidence>